<sequence length="228" mass="26160">MSPIFKRELLFPPTQKLLAHTLNCYNKEKTLKRYVFATKLLDMLEWLHHVVIAGHKRKQLFLDSAKYVEQEQSFNQISVFVIIIWDLLEITILVQIAGIINKLFKLISAKIAESGPNMIIINISVFVMSQLGSLVLIPLHVFLAGKIIKQQYKGSALHAQQILYFMLINVFAIKQMDLQEIILIHAQIAGEILQQQINSSISVHLAQKWIYFLFLISKIIVSVCSNTF</sequence>
<dbReference type="EMBL" id="CAXDID020000845">
    <property type="protein sequence ID" value="CAL6114952.1"/>
    <property type="molecule type" value="Genomic_DNA"/>
</dbReference>
<feature type="transmembrane region" description="Helical" evidence="1">
    <location>
        <begin position="120"/>
        <end position="143"/>
    </location>
</feature>
<reference evidence="2" key="1">
    <citation type="submission" date="2023-06" db="EMBL/GenBank/DDBJ databases">
        <authorList>
            <person name="Kurt Z."/>
        </authorList>
    </citation>
    <scope>NUCLEOTIDE SEQUENCE</scope>
</reference>
<comment type="caution">
    <text evidence="2">The sequence shown here is derived from an EMBL/GenBank/DDBJ whole genome shotgun (WGS) entry which is preliminary data.</text>
</comment>
<keyword evidence="1" id="KW-0812">Transmembrane</keyword>
<proteinExistence type="predicted"/>
<feature type="transmembrane region" description="Helical" evidence="1">
    <location>
        <begin position="209"/>
        <end position="227"/>
    </location>
</feature>
<keyword evidence="4" id="KW-1185">Reference proteome</keyword>
<evidence type="ECO:0000313" key="2">
    <source>
        <dbReference type="EMBL" id="CAI9975110.1"/>
    </source>
</evidence>
<accession>A0AA86RZ12</accession>
<dbReference type="Proteomes" id="UP001642409">
    <property type="component" value="Unassembled WGS sequence"/>
</dbReference>
<keyword evidence="1" id="KW-1133">Transmembrane helix</keyword>
<reference evidence="3 4" key="2">
    <citation type="submission" date="2024-07" db="EMBL/GenBank/DDBJ databases">
        <authorList>
            <person name="Akdeniz Z."/>
        </authorList>
    </citation>
    <scope>NUCLEOTIDE SEQUENCE [LARGE SCALE GENOMIC DNA]</scope>
</reference>
<keyword evidence="1" id="KW-0472">Membrane</keyword>
<evidence type="ECO:0000313" key="3">
    <source>
        <dbReference type="EMBL" id="CAL6114952.1"/>
    </source>
</evidence>
<dbReference type="AlphaFoldDB" id="A0AA86RZ12"/>
<feature type="transmembrane region" description="Helical" evidence="1">
    <location>
        <begin position="155"/>
        <end position="173"/>
    </location>
</feature>
<dbReference type="EMBL" id="CATOUU010001162">
    <property type="protein sequence ID" value="CAI9975110.1"/>
    <property type="molecule type" value="Genomic_DNA"/>
</dbReference>
<organism evidence="2">
    <name type="scientific">Hexamita inflata</name>
    <dbReference type="NCBI Taxonomy" id="28002"/>
    <lineage>
        <taxon>Eukaryota</taxon>
        <taxon>Metamonada</taxon>
        <taxon>Diplomonadida</taxon>
        <taxon>Hexamitidae</taxon>
        <taxon>Hexamitinae</taxon>
        <taxon>Hexamita</taxon>
    </lineage>
</organism>
<name>A0AA86RZ12_9EUKA</name>
<gene>
    <name evidence="2" type="ORF">HINF_LOCUS62755</name>
    <name evidence="3" type="ORF">HINF_LOCUS78408</name>
</gene>
<evidence type="ECO:0000256" key="1">
    <source>
        <dbReference type="SAM" id="Phobius"/>
    </source>
</evidence>
<protein>
    <submittedName>
        <fullName evidence="3">Hypothetical_protein</fullName>
    </submittedName>
</protein>
<feature type="transmembrane region" description="Helical" evidence="1">
    <location>
        <begin position="77"/>
        <end position="100"/>
    </location>
</feature>
<evidence type="ECO:0000313" key="4">
    <source>
        <dbReference type="Proteomes" id="UP001642409"/>
    </source>
</evidence>